<feature type="domain" description="DnaJ homologue subfamily C member 28 conserved" evidence="1">
    <location>
        <begin position="14"/>
        <end position="82"/>
    </location>
</feature>
<name>A0A1G6S8M4_9NOCA</name>
<dbReference type="AlphaFoldDB" id="A0A1G6S8M4"/>
<reference evidence="2 3" key="1">
    <citation type="submission" date="2016-10" db="EMBL/GenBank/DDBJ databases">
        <authorList>
            <person name="de Groot N.N."/>
        </authorList>
    </citation>
    <scope>NUCLEOTIDE SEQUENCE [LARGE SCALE GENOMIC DNA]</scope>
    <source>
        <strain evidence="2 3">JCM 11308</strain>
    </source>
</reference>
<organism evidence="2 3">
    <name type="scientific">Rhodococcus tukisamuensis</name>
    <dbReference type="NCBI Taxonomy" id="168276"/>
    <lineage>
        <taxon>Bacteria</taxon>
        <taxon>Bacillati</taxon>
        <taxon>Actinomycetota</taxon>
        <taxon>Actinomycetes</taxon>
        <taxon>Mycobacteriales</taxon>
        <taxon>Nocardiaceae</taxon>
        <taxon>Rhodococcus</taxon>
    </lineage>
</organism>
<dbReference type="Pfam" id="PF09350">
    <property type="entry name" value="DJC28_CD"/>
    <property type="match status" value="1"/>
</dbReference>
<sequence length="140" mass="15361">MTERKPPDVPFESWVERQIRVAQERGEFDNLPGAGQPIPHLGDDDELWWVKNKLKREGLSTEALLPPSLQLRREAARLPDTVADLPTESAVREVVADLNRRIAAHLLAPSGPLVPVHTVDADEAVAAWRASRGGGGPRGK</sequence>
<dbReference type="EMBL" id="FNAB01000003">
    <property type="protein sequence ID" value="SDD13272.1"/>
    <property type="molecule type" value="Genomic_DNA"/>
</dbReference>
<dbReference type="Proteomes" id="UP000199417">
    <property type="component" value="Unassembled WGS sequence"/>
</dbReference>
<dbReference type="STRING" id="168276.SAMN05444580_10353"/>
<evidence type="ECO:0000259" key="1">
    <source>
        <dbReference type="Pfam" id="PF09350"/>
    </source>
</evidence>
<dbReference type="RefSeq" id="WP_072843454.1">
    <property type="nucleotide sequence ID" value="NZ_FNAB01000003.1"/>
</dbReference>
<protein>
    <recommendedName>
        <fullName evidence="1">DnaJ homologue subfamily C member 28 conserved domain-containing protein</fullName>
    </recommendedName>
</protein>
<keyword evidence="3" id="KW-1185">Reference proteome</keyword>
<evidence type="ECO:0000313" key="2">
    <source>
        <dbReference type="EMBL" id="SDD13272.1"/>
    </source>
</evidence>
<dbReference type="InterPro" id="IPR018961">
    <property type="entry name" value="DnaJ_homolog_subfam-C_membr-28"/>
</dbReference>
<evidence type="ECO:0000313" key="3">
    <source>
        <dbReference type="Proteomes" id="UP000199417"/>
    </source>
</evidence>
<proteinExistence type="predicted"/>
<gene>
    <name evidence="2" type="ORF">SAMN05444580_10353</name>
</gene>
<accession>A0A1G6S8M4</accession>